<sequence length="223" mass="25798">MMEILEEVLRSIAVYSVPFGIVCYLVKILIVHFLDKDISAYRKSLENDAASFKQSLENTANLELEKYKSQLDKERLRLQISYGGIFEKQANAILEISKALKDLEYSAIKFINSDPNKADESSQLFFQSWTVTNESYSNNRILLPEQLDTDLHKFILDYLMSIHHYTNAKEDLKHISKIPSVSDEELDWIREQKNTAKAMIDSDIPKLKESIISYMRKTLGVVH</sequence>
<keyword evidence="2" id="KW-1133">Transmembrane helix</keyword>
<feature type="coiled-coil region" evidence="1">
    <location>
        <begin position="42"/>
        <end position="77"/>
    </location>
</feature>
<protein>
    <submittedName>
        <fullName evidence="3">Uncharacterized protein</fullName>
    </submittedName>
</protein>
<dbReference type="EMBL" id="QJPH01000139">
    <property type="protein sequence ID" value="PZN84938.1"/>
    <property type="molecule type" value="Genomic_DNA"/>
</dbReference>
<evidence type="ECO:0000256" key="2">
    <source>
        <dbReference type="SAM" id="Phobius"/>
    </source>
</evidence>
<keyword evidence="2" id="KW-0472">Membrane</keyword>
<keyword evidence="1" id="KW-0175">Coiled coil</keyword>
<reference evidence="3 4" key="1">
    <citation type="journal article" date="2018" name="Aquat. Microb. Ecol.">
        <title>Gammaproteobacterial methanotrophs dominate.</title>
        <authorList>
            <person name="Rissanen A.J."/>
            <person name="Saarenheimo J."/>
            <person name="Tiirola M."/>
            <person name="Peura S."/>
            <person name="Aalto S.L."/>
            <person name="Karvinen A."/>
            <person name="Nykanen H."/>
        </authorList>
    </citation>
    <scope>NUCLEOTIDE SEQUENCE [LARGE SCALE GENOMIC DNA]</scope>
    <source>
        <strain evidence="3">AMbin10</strain>
    </source>
</reference>
<evidence type="ECO:0000313" key="4">
    <source>
        <dbReference type="Proteomes" id="UP000249396"/>
    </source>
</evidence>
<comment type="caution">
    <text evidence="3">The sequence shown here is derived from an EMBL/GenBank/DDBJ whole genome shotgun (WGS) entry which is preliminary data.</text>
</comment>
<dbReference type="AlphaFoldDB" id="A0A2W4S083"/>
<evidence type="ECO:0000256" key="1">
    <source>
        <dbReference type="SAM" id="Coils"/>
    </source>
</evidence>
<gene>
    <name evidence="3" type="ORF">DM484_01985</name>
</gene>
<dbReference type="Proteomes" id="UP000249396">
    <property type="component" value="Unassembled WGS sequence"/>
</dbReference>
<organism evidence="3 4">
    <name type="scientific">Candidatus Methylumidiphilus alinenensis</name>
    <dbReference type="NCBI Taxonomy" id="2202197"/>
    <lineage>
        <taxon>Bacteria</taxon>
        <taxon>Pseudomonadati</taxon>
        <taxon>Pseudomonadota</taxon>
        <taxon>Gammaproteobacteria</taxon>
        <taxon>Methylococcales</taxon>
        <taxon>Candidatus Methylumidiphilus</taxon>
    </lineage>
</organism>
<name>A0A2W4S083_9GAMM</name>
<evidence type="ECO:0000313" key="3">
    <source>
        <dbReference type="EMBL" id="PZN84938.1"/>
    </source>
</evidence>
<keyword evidence="2" id="KW-0812">Transmembrane</keyword>
<feature type="transmembrane region" description="Helical" evidence="2">
    <location>
        <begin position="12"/>
        <end position="34"/>
    </location>
</feature>
<proteinExistence type="predicted"/>
<accession>A0A2W4S083</accession>